<gene>
    <name evidence="1" type="ORF">SCARUB_04111</name>
</gene>
<dbReference type="AlphaFoldDB" id="A0A1E3X578"/>
<sequence>MKQKRIRLSVITDKFFPLNTASVMRIKALRDAWTDSGYFDVTVFTAVVIENGEHIKYVKSFSPAPSNKSNKVFRLWSEFLLGTEYFLRLMFHRADLVFIS</sequence>
<proteinExistence type="predicted"/>
<evidence type="ECO:0000313" key="1">
    <source>
        <dbReference type="EMBL" id="ODS30768.1"/>
    </source>
</evidence>
<dbReference type="EMBL" id="MAYW01000178">
    <property type="protein sequence ID" value="ODS30768.1"/>
    <property type="molecule type" value="Genomic_DNA"/>
</dbReference>
<comment type="caution">
    <text evidence="1">The sequence shown here is derived from an EMBL/GenBank/DDBJ whole genome shotgun (WGS) entry which is preliminary data.</text>
</comment>
<protein>
    <recommendedName>
        <fullName evidence="3">Glycosyltransferase</fullName>
    </recommendedName>
</protein>
<reference evidence="1 2" key="1">
    <citation type="submission" date="2016-07" db="EMBL/GenBank/DDBJ databases">
        <title>Draft genome of Scalindua rubra, obtained from a brine-seawater interface in the Red Sea, sheds light on salt adaptation in anammox bacteria.</title>
        <authorList>
            <person name="Speth D.R."/>
            <person name="Lagkouvardos I."/>
            <person name="Wang Y."/>
            <person name="Qian P.-Y."/>
            <person name="Dutilh B.E."/>
            <person name="Jetten M.S."/>
        </authorList>
    </citation>
    <scope>NUCLEOTIDE SEQUENCE [LARGE SCALE GENOMIC DNA]</scope>
    <source>
        <strain evidence="1">BSI-1</strain>
    </source>
</reference>
<feature type="non-terminal residue" evidence="1">
    <location>
        <position position="100"/>
    </location>
</feature>
<evidence type="ECO:0008006" key="3">
    <source>
        <dbReference type="Google" id="ProtNLM"/>
    </source>
</evidence>
<accession>A0A1E3X578</accession>
<organism evidence="1 2">
    <name type="scientific">Candidatus Scalindua rubra</name>
    <dbReference type="NCBI Taxonomy" id="1872076"/>
    <lineage>
        <taxon>Bacteria</taxon>
        <taxon>Pseudomonadati</taxon>
        <taxon>Planctomycetota</taxon>
        <taxon>Candidatus Brocadiia</taxon>
        <taxon>Candidatus Brocadiales</taxon>
        <taxon>Candidatus Scalinduaceae</taxon>
        <taxon>Candidatus Scalindua</taxon>
    </lineage>
</organism>
<evidence type="ECO:0000313" key="2">
    <source>
        <dbReference type="Proteomes" id="UP000094056"/>
    </source>
</evidence>
<dbReference type="Proteomes" id="UP000094056">
    <property type="component" value="Unassembled WGS sequence"/>
</dbReference>
<name>A0A1E3X578_9BACT</name>